<dbReference type="InterPro" id="IPR055438">
    <property type="entry name" value="AstE_AspA_cat"/>
</dbReference>
<name>A0A8H8DH44_9FUNG</name>
<gene>
    <name evidence="6" type="ORF">BJ554DRAFT_1557</name>
</gene>
<feature type="domain" description="Succinylglutamate desuccinylase/Aspartoacylase catalytic" evidence="5">
    <location>
        <begin position="8"/>
        <end position="86"/>
    </location>
</feature>
<dbReference type="EMBL" id="JAEFCI010008775">
    <property type="protein sequence ID" value="KAG5458255.1"/>
    <property type="molecule type" value="Genomic_DNA"/>
</dbReference>
<dbReference type="OrthoDB" id="5588846at2759"/>
<dbReference type="Gene3D" id="3.40.630.10">
    <property type="entry name" value="Zn peptidases"/>
    <property type="match status" value="1"/>
</dbReference>
<comment type="cofactor">
    <cofactor evidence="1">
        <name>Zn(2+)</name>
        <dbReference type="ChEBI" id="CHEBI:29105"/>
    </cofactor>
</comment>
<dbReference type="AlphaFoldDB" id="A0A8H8DH44"/>
<dbReference type="PANTHER" id="PTHR37326">
    <property type="entry name" value="BLL3975 PROTEIN"/>
    <property type="match status" value="1"/>
</dbReference>
<dbReference type="SUPFAM" id="SSF53187">
    <property type="entry name" value="Zn-dependent exopeptidases"/>
    <property type="match status" value="1"/>
</dbReference>
<accession>A0A8H8DH44</accession>
<evidence type="ECO:0000259" key="5">
    <source>
        <dbReference type="Pfam" id="PF24827"/>
    </source>
</evidence>
<dbReference type="Pfam" id="PF24827">
    <property type="entry name" value="AstE_AspA_cat"/>
    <property type="match status" value="1"/>
</dbReference>
<keyword evidence="7" id="KW-1185">Reference proteome</keyword>
<evidence type="ECO:0000313" key="7">
    <source>
        <dbReference type="Proteomes" id="UP000673691"/>
    </source>
</evidence>
<evidence type="ECO:0000313" key="6">
    <source>
        <dbReference type="EMBL" id="KAG5458255.1"/>
    </source>
</evidence>
<keyword evidence="4" id="KW-0862">Zinc</keyword>
<keyword evidence="2" id="KW-0479">Metal-binding</keyword>
<evidence type="ECO:0000256" key="2">
    <source>
        <dbReference type="ARBA" id="ARBA00022723"/>
    </source>
</evidence>
<evidence type="ECO:0000256" key="1">
    <source>
        <dbReference type="ARBA" id="ARBA00001947"/>
    </source>
</evidence>
<evidence type="ECO:0000256" key="4">
    <source>
        <dbReference type="ARBA" id="ARBA00022833"/>
    </source>
</evidence>
<sequence>MREFPDGKDLNRAFPGKEDGMASQVYAYQLMTKILRNFDYLIDLHTASFGRVNSYYVRADMNDPVCAIMGQLQQPQIILHNSGQDGDNGRDREPATISKSIRPGNCLLKCCWLECAAVSHPTFLCLSTSWSYKGVMRILNHLNMFTRGPVADLETSETSNTIVCSKGFWVRTFRFLSPLVCATLTLLPTVNRERLRSTRELVGSAFPCFGADAKESLPLTT</sequence>
<reference evidence="6 7" key="1">
    <citation type="journal article" name="Sci. Rep.">
        <title>Genome-scale phylogenetic analyses confirm Olpidium as the closest living zoosporic fungus to the non-flagellated, terrestrial fungi.</title>
        <authorList>
            <person name="Chang Y."/>
            <person name="Rochon D."/>
            <person name="Sekimoto S."/>
            <person name="Wang Y."/>
            <person name="Chovatia M."/>
            <person name="Sandor L."/>
            <person name="Salamov A."/>
            <person name="Grigoriev I.V."/>
            <person name="Stajich J.E."/>
            <person name="Spatafora J.W."/>
        </authorList>
    </citation>
    <scope>NUCLEOTIDE SEQUENCE [LARGE SCALE GENOMIC DNA]</scope>
    <source>
        <strain evidence="6">S191</strain>
    </source>
</reference>
<evidence type="ECO:0000256" key="3">
    <source>
        <dbReference type="ARBA" id="ARBA00022801"/>
    </source>
</evidence>
<dbReference type="Proteomes" id="UP000673691">
    <property type="component" value="Unassembled WGS sequence"/>
</dbReference>
<dbReference type="GO" id="GO:0046872">
    <property type="term" value="F:metal ion binding"/>
    <property type="evidence" value="ECO:0007669"/>
    <property type="project" value="UniProtKB-KW"/>
</dbReference>
<proteinExistence type="predicted"/>
<protein>
    <recommendedName>
        <fullName evidence="5">Succinylglutamate desuccinylase/Aspartoacylase catalytic domain-containing protein</fullName>
    </recommendedName>
</protein>
<dbReference type="InterPro" id="IPR053138">
    <property type="entry name" value="N-alpha-Ac-DABA_deacetylase"/>
</dbReference>
<dbReference type="GO" id="GO:0016788">
    <property type="term" value="F:hydrolase activity, acting on ester bonds"/>
    <property type="evidence" value="ECO:0007669"/>
    <property type="project" value="InterPro"/>
</dbReference>
<comment type="caution">
    <text evidence="6">The sequence shown here is derived from an EMBL/GenBank/DDBJ whole genome shotgun (WGS) entry which is preliminary data.</text>
</comment>
<dbReference type="PANTHER" id="PTHR37326:SF1">
    <property type="entry name" value="BLL3975 PROTEIN"/>
    <property type="match status" value="1"/>
</dbReference>
<keyword evidence="3" id="KW-0378">Hydrolase</keyword>
<organism evidence="6 7">
    <name type="scientific">Olpidium bornovanus</name>
    <dbReference type="NCBI Taxonomy" id="278681"/>
    <lineage>
        <taxon>Eukaryota</taxon>
        <taxon>Fungi</taxon>
        <taxon>Fungi incertae sedis</taxon>
        <taxon>Olpidiomycota</taxon>
        <taxon>Olpidiomycotina</taxon>
        <taxon>Olpidiomycetes</taxon>
        <taxon>Olpidiales</taxon>
        <taxon>Olpidiaceae</taxon>
        <taxon>Olpidium</taxon>
    </lineage>
</organism>